<dbReference type="Proteomes" id="UP000440367">
    <property type="component" value="Unassembled WGS sequence"/>
</dbReference>
<keyword evidence="3" id="KW-0863">Zinc-finger</keyword>
<evidence type="ECO:0000256" key="4">
    <source>
        <dbReference type="ARBA" id="ARBA00022833"/>
    </source>
</evidence>
<comment type="caution">
    <text evidence="7">The sequence shown here is derived from an EMBL/GenBank/DDBJ whole genome shotgun (WGS) entry which is preliminary data.</text>
</comment>
<dbReference type="InterPro" id="IPR007021">
    <property type="entry name" value="DUF659"/>
</dbReference>
<accession>A0A6A3YWJ8</accession>
<dbReference type="GO" id="GO:0005634">
    <property type="term" value="C:nucleus"/>
    <property type="evidence" value="ECO:0007669"/>
    <property type="project" value="UniProtKB-SubCell"/>
</dbReference>
<evidence type="ECO:0000313" key="8">
    <source>
        <dbReference type="Proteomes" id="UP000440367"/>
    </source>
</evidence>
<evidence type="ECO:0000259" key="6">
    <source>
        <dbReference type="Pfam" id="PF04937"/>
    </source>
</evidence>
<protein>
    <recommendedName>
        <fullName evidence="6">DUF659 domain-containing protein</fullName>
    </recommendedName>
</protein>
<evidence type="ECO:0000256" key="1">
    <source>
        <dbReference type="ARBA" id="ARBA00004123"/>
    </source>
</evidence>
<keyword evidence="4" id="KW-0862">Zinc</keyword>
<dbReference type="EMBL" id="QXGD01000791">
    <property type="protein sequence ID" value="KAE9224482.1"/>
    <property type="molecule type" value="Genomic_DNA"/>
</dbReference>
<comment type="subcellular location">
    <subcellularLocation>
        <location evidence="1">Nucleus</location>
    </subcellularLocation>
</comment>
<evidence type="ECO:0000256" key="5">
    <source>
        <dbReference type="ARBA" id="ARBA00023242"/>
    </source>
</evidence>
<dbReference type="PANTHER" id="PTHR46481:SF10">
    <property type="entry name" value="ZINC FINGER BED DOMAIN-CONTAINING PROTEIN 39"/>
    <property type="match status" value="1"/>
</dbReference>
<sequence>MHYYVTATPFQRIEDPHLQRAFDICRPGVMLPCRQKLSDELLDACFSEVQEAVDGFLQTPTTHVCVTSDGWSNILNEPIVNYMAVSPDKAVFVESVPTGEKRHTAEWIANDLTRVVRSLGATVSGAITDNTKANKNAWLILEKEFPDIFFHGVFLEPSSTQSQVRSGTRRSSEATTGISSDYKMGLLPALFSIH</sequence>
<name>A0A6A3YWJ8_9STRA</name>
<keyword evidence="5" id="KW-0539">Nucleus</keyword>
<proteinExistence type="predicted"/>
<dbReference type="AlphaFoldDB" id="A0A6A3YWJ8"/>
<feature type="domain" description="DUF659" evidence="6">
    <location>
        <begin position="33"/>
        <end position="150"/>
    </location>
</feature>
<dbReference type="InterPro" id="IPR052035">
    <property type="entry name" value="ZnF_BED_domain_contain"/>
</dbReference>
<dbReference type="PANTHER" id="PTHR46481">
    <property type="entry name" value="ZINC FINGER BED DOMAIN-CONTAINING PROTEIN 4"/>
    <property type="match status" value="1"/>
</dbReference>
<dbReference type="GO" id="GO:0008270">
    <property type="term" value="F:zinc ion binding"/>
    <property type="evidence" value="ECO:0007669"/>
    <property type="project" value="UniProtKB-KW"/>
</dbReference>
<evidence type="ECO:0000313" key="7">
    <source>
        <dbReference type="EMBL" id="KAE9224482.1"/>
    </source>
</evidence>
<reference evidence="7 8" key="1">
    <citation type="submission" date="2018-08" db="EMBL/GenBank/DDBJ databases">
        <title>Genomic investigation of the strawberry pathogen Phytophthora fragariae indicates pathogenicity is determined by transcriptional variation in three key races.</title>
        <authorList>
            <person name="Adams T.M."/>
            <person name="Armitage A.D."/>
            <person name="Sobczyk M.K."/>
            <person name="Bates H.J."/>
            <person name="Dunwell J.M."/>
            <person name="Nellist C.F."/>
            <person name="Harrison R.J."/>
        </authorList>
    </citation>
    <scope>NUCLEOTIDE SEQUENCE [LARGE SCALE GENOMIC DNA]</scope>
    <source>
        <strain evidence="7 8">BC-1</strain>
    </source>
</reference>
<gene>
    <name evidence="7" type="ORF">PF002_g14692</name>
</gene>
<organism evidence="7 8">
    <name type="scientific">Phytophthora fragariae</name>
    <dbReference type="NCBI Taxonomy" id="53985"/>
    <lineage>
        <taxon>Eukaryota</taxon>
        <taxon>Sar</taxon>
        <taxon>Stramenopiles</taxon>
        <taxon>Oomycota</taxon>
        <taxon>Peronosporomycetes</taxon>
        <taxon>Peronosporales</taxon>
        <taxon>Peronosporaceae</taxon>
        <taxon>Phytophthora</taxon>
    </lineage>
</organism>
<dbReference type="Pfam" id="PF04937">
    <property type="entry name" value="DUF659"/>
    <property type="match status" value="1"/>
</dbReference>
<evidence type="ECO:0000256" key="2">
    <source>
        <dbReference type="ARBA" id="ARBA00022723"/>
    </source>
</evidence>
<evidence type="ECO:0000256" key="3">
    <source>
        <dbReference type="ARBA" id="ARBA00022771"/>
    </source>
</evidence>
<keyword evidence="2" id="KW-0479">Metal-binding</keyword>